<reference evidence="3" key="1">
    <citation type="journal article" date="2019" name="Int. J. Syst. Evol. Microbiol.">
        <title>The Global Catalogue of Microorganisms (GCM) 10K type strain sequencing project: providing services to taxonomists for standard genome sequencing and annotation.</title>
        <authorList>
            <consortium name="The Broad Institute Genomics Platform"/>
            <consortium name="The Broad Institute Genome Sequencing Center for Infectious Disease"/>
            <person name="Wu L."/>
            <person name="Ma J."/>
        </authorList>
    </citation>
    <scope>NUCLEOTIDE SEQUENCE [LARGE SCALE GENOMIC DNA]</scope>
    <source>
        <strain evidence="3">DT43</strain>
    </source>
</reference>
<name>A0ABW0UIH4_9STRE</name>
<dbReference type="Gene3D" id="3.40.630.30">
    <property type="match status" value="1"/>
</dbReference>
<organism evidence="2 3">
    <name type="scientific">Streptococcus caledonicus</name>
    <dbReference type="NCBI Taxonomy" id="2614158"/>
    <lineage>
        <taxon>Bacteria</taxon>
        <taxon>Bacillati</taxon>
        <taxon>Bacillota</taxon>
        <taxon>Bacilli</taxon>
        <taxon>Lactobacillales</taxon>
        <taxon>Streptococcaceae</taxon>
        <taxon>Streptococcus</taxon>
    </lineage>
</organism>
<keyword evidence="3" id="KW-1185">Reference proteome</keyword>
<evidence type="ECO:0000313" key="3">
    <source>
        <dbReference type="Proteomes" id="UP001596110"/>
    </source>
</evidence>
<comment type="caution">
    <text evidence="2">The sequence shown here is derived from an EMBL/GenBank/DDBJ whole genome shotgun (WGS) entry which is preliminary data.</text>
</comment>
<dbReference type="RefSeq" id="WP_156805628.1">
    <property type="nucleotide sequence ID" value="NZ_JBHSOJ010000031.1"/>
</dbReference>
<accession>A0ABW0UIH4</accession>
<protein>
    <submittedName>
        <fullName evidence="2">GNAT family N-acetyltransferase</fullName>
    </submittedName>
</protein>
<dbReference type="Pfam" id="PF13673">
    <property type="entry name" value="Acetyltransf_10"/>
    <property type="match status" value="1"/>
</dbReference>
<dbReference type="EMBL" id="JBHSOJ010000031">
    <property type="protein sequence ID" value="MFC5631990.1"/>
    <property type="molecule type" value="Genomic_DNA"/>
</dbReference>
<dbReference type="Proteomes" id="UP001596110">
    <property type="component" value="Unassembled WGS sequence"/>
</dbReference>
<proteinExistence type="predicted"/>
<dbReference type="InterPro" id="IPR016181">
    <property type="entry name" value="Acyl_CoA_acyltransferase"/>
</dbReference>
<dbReference type="PROSITE" id="PS51186">
    <property type="entry name" value="GNAT"/>
    <property type="match status" value="1"/>
</dbReference>
<evidence type="ECO:0000259" key="1">
    <source>
        <dbReference type="PROSITE" id="PS51186"/>
    </source>
</evidence>
<feature type="domain" description="N-acetyltransferase" evidence="1">
    <location>
        <begin position="6"/>
        <end position="143"/>
    </location>
</feature>
<dbReference type="CDD" id="cd04301">
    <property type="entry name" value="NAT_SF"/>
    <property type="match status" value="1"/>
</dbReference>
<gene>
    <name evidence="2" type="ORF">ACFPQ3_10660</name>
</gene>
<sequence length="143" mass="16379">MNWQLKTFNELTPQQIHAIYKARTNVFVVEQHCPYPEVDDWDLTAFHLFLENSGAVIAYCRLIETADEVKLGRVLVVQSYRQNGLGRDLITKALEVSAQLFPQKNIYAQVQAYLKNFYASFGFEATSAEYTEDGIPHLDMIQG</sequence>
<dbReference type="InterPro" id="IPR000182">
    <property type="entry name" value="GNAT_dom"/>
</dbReference>
<evidence type="ECO:0000313" key="2">
    <source>
        <dbReference type="EMBL" id="MFC5631990.1"/>
    </source>
</evidence>
<dbReference type="SUPFAM" id="SSF55729">
    <property type="entry name" value="Acyl-CoA N-acyltransferases (Nat)"/>
    <property type="match status" value="1"/>
</dbReference>